<proteinExistence type="predicted"/>
<sequence>MASISSTVIATPEPTTPRQVIPDMYVGLSPSFSTHFLSSSNIAIPSLQDYSYFSPFMNASSPTLNMTSSRFLNGSPSTPSSPSAPQSRIPKVKQHSSMRLSAARFNGIFSSESDGHTRLTRSAKAIKKNLQYFGTFGMPLEAANTSSSLPCTPLRHPPSIDDPPMMSVTPMRLQYRLKQQMGRHRAILLRSPDRTQQTAEKGKNLITSFYEAGRSRLSVTLPKQVLHSRKEGDYFIHTVAAGDLRVRVYENRNAPKKEKPSFLQRDGPPYYTVWKEDDLIVNTESTMIAMKEISNDKMRTIKKQLIPSIKERESSVHFTM</sequence>
<dbReference type="AlphaFoldDB" id="A0A196SDT2"/>
<name>A0A196SDT2_BLAHN</name>
<evidence type="ECO:0000313" key="2">
    <source>
        <dbReference type="EMBL" id="OAO15163.1"/>
    </source>
</evidence>
<feature type="region of interest" description="Disordered" evidence="1">
    <location>
        <begin position="67"/>
        <end position="96"/>
    </location>
</feature>
<gene>
    <name evidence="2" type="ORF">AV274_3149</name>
</gene>
<protein>
    <submittedName>
        <fullName evidence="2">Uncharacterized protein</fullName>
    </submittedName>
</protein>
<comment type="caution">
    <text evidence="2">The sequence shown here is derived from an EMBL/GenBank/DDBJ whole genome shotgun (WGS) entry which is preliminary data.</text>
</comment>
<reference evidence="2 3" key="1">
    <citation type="submission" date="2016-05" db="EMBL/GenBank/DDBJ databases">
        <title>Nuclear genome of Blastocystis sp. subtype 1 NandII.</title>
        <authorList>
            <person name="Gentekaki E."/>
            <person name="Curtis B."/>
            <person name="Stairs C."/>
            <person name="Eme L."/>
            <person name="Herman E."/>
            <person name="Klimes V."/>
            <person name="Arias M.C."/>
            <person name="Elias M."/>
            <person name="Hilliou F."/>
            <person name="Klute M."/>
            <person name="Malik S.-B."/>
            <person name="Pightling A."/>
            <person name="Rachubinski R."/>
            <person name="Salas D."/>
            <person name="Schlacht A."/>
            <person name="Suga H."/>
            <person name="Archibald J."/>
            <person name="Ball S.G."/>
            <person name="Clark G."/>
            <person name="Dacks J."/>
            <person name="Van Der Giezen M."/>
            <person name="Tsaousis A."/>
            <person name="Roger A."/>
        </authorList>
    </citation>
    <scope>NUCLEOTIDE SEQUENCE [LARGE SCALE GENOMIC DNA]</scope>
    <source>
        <strain evidence="3">ATCC 50177 / NandII</strain>
    </source>
</reference>
<evidence type="ECO:0000256" key="1">
    <source>
        <dbReference type="SAM" id="MobiDB-lite"/>
    </source>
</evidence>
<feature type="compositionally biased region" description="Low complexity" evidence="1">
    <location>
        <begin position="75"/>
        <end position="87"/>
    </location>
</feature>
<dbReference type="EMBL" id="LXWW01000168">
    <property type="protein sequence ID" value="OAO15163.1"/>
    <property type="molecule type" value="Genomic_DNA"/>
</dbReference>
<dbReference type="Proteomes" id="UP000078348">
    <property type="component" value="Unassembled WGS sequence"/>
</dbReference>
<evidence type="ECO:0000313" key="3">
    <source>
        <dbReference type="Proteomes" id="UP000078348"/>
    </source>
</evidence>
<accession>A0A196SDT2</accession>
<organism evidence="2 3">
    <name type="scientific">Blastocystis sp. subtype 1 (strain ATCC 50177 / NandII)</name>
    <dbReference type="NCBI Taxonomy" id="478820"/>
    <lineage>
        <taxon>Eukaryota</taxon>
        <taxon>Sar</taxon>
        <taxon>Stramenopiles</taxon>
        <taxon>Bigyra</taxon>
        <taxon>Opalozoa</taxon>
        <taxon>Opalinata</taxon>
        <taxon>Blastocystidae</taxon>
        <taxon>Blastocystis</taxon>
    </lineage>
</organism>
<keyword evidence="3" id="KW-1185">Reference proteome</keyword>